<dbReference type="GO" id="GO:0001666">
    <property type="term" value="P:response to hypoxia"/>
    <property type="evidence" value="ECO:0007669"/>
    <property type="project" value="TreeGrafter"/>
</dbReference>
<dbReference type="GO" id="GO:0046872">
    <property type="term" value="F:metal ion binding"/>
    <property type="evidence" value="ECO:0007669"/>
    <property type="project" value="UniProtKB-KW"/>
</dbReference>
<dbReference type="Gene3D" id="2.10.110.10">
    <property type="entry name" value="Cysteine Rich Protein"/>
    <property type="match status" value="3"/>
</dbReference>
<evidence type="ECO:0000256" key="4">
    <source>
        <dbReference type="ARBA" id="ARBA00023038"/>
    </source>
</evidence>
<protein>
    <submittedName>
        <fullName evidence="8">(spotted green pufferfish) hypothetical protein</fullName>
    </submittedName>
</protein>
<feature type="domain" description="LIM zinc-binding" evidence="7">
    <location>
        <begin position="578"/>
        <end position="638"/>
    </location>
</feature>
<evidence type="ECO:0000259" key="7">
    <source>
        <dbReference type="PROSITE" id="PS50023"/>
    </source>
</evidence>
<dbReference type="GO" id="GO:0005667">
    <property type="term" value="C:transcription regulator complex"/>
    <property type="evidence" value="ECO:0007669"/>
    <property type="project" value="TreeGrafter"/>
</dbReference>
<dbReference type="GO" id="GO:0007010">
    <property type="term" value="P:cytoskeleton organization"/>
    <property type="evidence" value="ECO:0007669"/>
    <property type="project" value="TreeGrafter"/>
</dbReference>
<dbReference type="CDD" id="cd09352">
    <property type="entry name" value="LIM1_Ajuba_like"/>
    <property type="match status" value="1"/>
</dbReference>
<dbReference type="PROSITE" id="PS00478">
    <property type="entry name" value="LIM_DOMAIN_1"/>
    <property type="match status" value="1"/>
</dbReference>
<feature type="region of interest" description="Disordered" evidence="6">
    <location>
        <begin position="291"/>
        <end position="317"/>
    </location>
</feature>
<dbReference type="InterPro" id="IPR047245">
    <property type="entry name" value="Ajuba-like_LIM1"/>
</dbReference>
<feature type="compositionally biased region" description="Low complexity" evidence="6">
    <location>
        <begin position="32"/>
        <end position="45"/>
    </location>
</feature>
<dbReference type="GO" id="GO:0003714">
    <property type="term" value="F:transcription corepressor activity"/>
    <property type="evidence" value="ECO:0007669"/>
    <property type="project" value="TreeGrafter"/>
</dbReference>
<dbReference type="InterPro" id="IPR001781">
    <property type="entry name" value="Znf_LIM"/>
</dbReference>
<feature type="region of interest" description="Disordered" evidence="6">
    <location>
        <begin position="1"/>
        <end position="121"/>
    </location>
</feature>
<proteinExistence type="predicted"/>
<comment type="caution">
    <text evidence="8">The sequence shown here is derived from an EMBL/GenBank/DDBJ whole genome shotgun (WGS) entry which is preliminary data.</text>
</comment>
<evidence type="ECO:0000313" key="8">
    <source>
        <dbReference type="EMBL" id="CAG05749.1"/>
    </source>
</evidence>
<keyword evidence="2" id="KW-0677">Repeat</keyword>
<dbReference type="PANTHER" id="PTHR24219:SF8">
    <property type="entry name" value="AJUBA LIM PROTEIN"/>
    <property type="match status" value="1"/>
</dbReference>
<dbReference type="PANTHER" id="PTHR24219">
    <property type="entry name" value="LIM DOMAIN-CONTAINING PROTEIN JUB"/>
    <property type="match status" value="1"/>
</dbReference>
<reference evidence="8" key="1">
    <citation type="journal article" date="2004" name="Nature">
        <title>Genome duplication in the teleost fish Tetraodon nigroviridis reveals the early vertebrate proto-karyotype.</title>
        <authorList>
            <person name="Jaillon O."/>
            <person name="Aury J.-M."/>
            <person name="Brunet F."/>
            <person name="Petit J.-L."/>
            <person name="Stange-Thomann N."/>
            <person name="Mauceli E."/>
            <person name="Bouneau L."/>
            <person name="Fischer C."/>
            <person name="Ozouf-Costaz C."/>
            <person name="Bernot A."/>
            <person name="Nicaud S."/>
            <person name="Jaffe D."/>
            <person name="Fisher S."/>
            <person name="Lutfalla G."/>
            <person name="Dossat C."/>
            <person name="Segurens B."/>
            <person name="Dasilva C."/>
            <person name="Salanoubat M."/>
            <person name="Levy M."/>
            <person name="Boudet N."/>
            <person name="Castellano S."/>
            <person name="Anthouard V."/>
            <person name="Jubin C."/>
            <person name="Castelli V."/>
            <person name="Katinka M."/>
            <person name="Vacherie B."/>
            <person name="Biemont C."/>
            <person name="Skalli Z."/>
            <person name="Cattolico L."/>
            <person name="Poulain J."/>
            <person name="De Berardinis V."/>
            <person name="Cruaud C."/>
            <person name="Duprat S."/>
            <person name="Brottier P."/>
            <person name="Coutanceau J.-P."/>
            <person name="Gouzy J."/>
            <person name="Parra G."/>
            <person name="Lardier G."/>
            <person name="Chapple C."/>
            <person name="McKernan K.J."/>
            <person name="McEwan P."/>
            <person name="Bosak S."/>
            <person name="Kellis M."/>
            <person name="Volff J.-N."/>
            <person name="Guigo R."/>
            <person name="Zody M.C."/>
            <person name="Mesirov J."/>
            <person name="Lindblad-Toh K."/>
            <person name="Birren B."/>
            <person name="Nusbaum C."/>
            <person name="Kahn D."/>
            <person name="Robinson-Rechavi M."/>
            <person name="Laudet V."/>
            <person name="Schachter V."/>
            <person name="Quetier F."/>
            <person name="Saurin W."/>
            <person name="Scarpelli C."/>
            <person name="Wincker P."/>
            <person name="Lander E.S."/>
            <person name="Weissenbach J."/>
            <person name="Roest Crollius H."/>
        </authorList>
    </citation>
    <scope>NUCLEOTIDE SEQUENCE [LARGE SCALE GENOMIC DNA]</scope>
</reference>
<feature type="compositionally biased region" description="Gly residues" evidence="6">
    <location>
        <begin position="72"/>
        <end position="84"/>
    </location>
</feature>
<dbReference type="GO" id="GO:0005634">
    <property type="term" value="C:nucleus"/>
    <property type="evidence" value="ECO:0007669"/>
    <property type="project" value="TreeGrafter"/>
</dbReference>
<dbReference type="KEGG" id="tng:GSTEN00025880G001"/>
<feature type="compositionally biased region" description="Low complexity" evidence="6">
    <location>
        <begin position="470"/>
        <end position="480"/>
    </location>
</feature>
<evidence type="ECO:0000256" key="6">
    <source>
        <dbReference type="SAM" id="MobiDB-lite"/>
    </source>
</evidence>
<reference evidence="8" key="2">
    <citation type="submission" date="2004-02" db="EMBL/GenBank/DDBJ databases">
        <authorList>
            <consortium name="Genoscope"/>
            <consortium name="Whitehead Institute Centre for Genome Research"/>
        </authorList>
    </citation>
    <scope>NUCLEOTIDE SEQUENCE</scope>
</reference>
<keyword evidence="3 5" id="KW-0862">Zinc</keyword>
<feature type="domain" description="LIM zinc-binding" evidence="7">
    <location>
        <begin position="513"/>
        <end position="574"/>
    </location>
</feature>
<feature type="region of interest" description="Disordered" evidence="6">
    <location>
        <begin position="470"/>
        <end position="492"/>
    </location>
</feature>
<feature type="compositionally biased region" description="Gly residues" evidence="6">
    <location>
        <begin position="298"/>
        <end position="308"/>
    </location>
</feature>
<dbReference type="Pfam" id="PF00412">
    <property type="entry name" value="LIM"/>
    <property type="match status" value="2"/>
</dbReference>
<dbReference type="GO" id="GO:0005912">
    <property type="term" value="C:adherens junction"/>
    <property type="evidence" value="ECO:0007669"/>
    <property type="project" value="TreeGrafter"/>
</dbReference>
<name>Q4S0T3_TETNG</name>
<feature type="compositionally biased region" description="Basic and acidic residues" evidence="6">
    <location>
        <begin position="1"/>
        <end position="14"/>
    </location>
</feature>
<dbReference type="GO" id="GO:0000932">
    <property type="term" value="C:P-body"/>
    <property type="evidence" value="ECO:0007669"/>
    <property type="project" value="TreeGrafter"/>
</dbReference>
<dbReference type="CDD" id="cd09355">
    <property type="entry name" value="LIM2_Ajuba_like"/>
    <property type="match status" value="1"/>
</dbReference>
<dbReference type="EMBL" id="CAAE01014779">
    <property type="protein sequence ID" value="CAG05749.1"/>
    <property type="molecule type" value="Genomic_DNA"/>
</dbReference>
<dbReference type="InterPro" id="IPR047172">
    <property type="entry name" value="Ajuba-like"/>
</dbReference>
<keyword evidence="4 5" id="KW-0440">LIM domain</keyword>
<gene>
    <name evidence="8" type="ORF">GSTENG00025880001</name>
</gene>
<dbReference type="PROSITE" id="PS50023">
    <property type="entry name" value="LIM_DOMAIN_2"/>
    <property type="match status" value="2"/>
</dbReference>
<dbReference type="SUPFAM" id="SSF57716">
    <property type="entry name" value="Glucocorticoid receptor-like (DNA-binding domain)"/>
    <property type="match status" value="3"/>
</dbReference>
<feature type="compositionally biased region" description="Polar residues" evidence="6">
    <location>
        <begin position="58"/>
        <end position="69"/>
    </location>
</feature>
<keyword evidence="1 5" id="KW-0479">Metal-binding</keyword>
<dbReference type="GO" id="GO:0035331">
    <property type="term" value="P:negative regulation of hippo signaling"/>
    <property type="evidence" value="ECO:0007669"/>
    <property type="project" value="TreeGrafter"/>
</dbReference>
<dbReference type="InterPro" id="IPR047247">
    <property type="entry name" value="Ajuba-like_LIM2"/>
</dbReference>
<dbReference type="OrthoDB" id="25414at2759"/>
<organism evidence="8">
    <name type="scientific">Tetraodon nigroviridis</name>
    <name type="common">Spotted green pufferfish</name>
    <name type="synonym">Chelonodon nigroviridis</name>
    <dbReference type="NCBI Taxonomy" id="99883"/>
    <lineage>
        <taxon>Eukaryota</taxon>
        <taxon>Metazoa</taxon>
        <taxon>Chordata</taxon>
        <taxon>Craniata</taxon>
        <taxon>Vertebrata</taxon>
        <taxon>Euteleostomi</taxon>
        <taxon>Actinopterygii</taxon>
        <taxon>Neopterygii</taxon>
        <taxon>Teleostei</taxon>
        <taxon>Neoteleostei</taxon>
        <taxon>Acanthomorphata</taxon>
        <taxon>Eupercaria</taxon>
        <taxon>Tetraodontiformes</taxon>
        <taxon>Tetradontoidea</taxon>
        <taxon>Tetraodontidae</taxon>
        <taxon>Tetraodon</taxon>
    </lineage>
</organism>
<feature type="compositionally biased region" description="Low complexity" evidence="6">
    <location>
        <begin position="86"/>
        <end position="99"/>
    </location>
</feature>
<evidence type="ECO:0000256" key="3">
    <source>
        <dbReference type="ARBA" id="ARBA00022833"/>
    </source>
</evidence>
<evidence type="ECO:0000256" key="5">
    <source>
        <dbReference type="PROSITE-ProRule" id="PRU00125"/>
    </source>
</evidence>
<dbReference type="SMART" id="SM00132">
    <property type="entry name" value="LIM"/>
    <property type="match status" value="2"/>
</dbReference>
<sequence length="706" mass="74024">MDRPISKLLEKLKLTDSGSAKFNSSKKKHDAAGNANNSNANAAGVTPPPAPTAASLSRPGQFSLASATASDGRGGGGGGGGGLGMPPSQLLTSPSSSGLAPDGEQLLHPSTLAPLRRRSPQQRASCYLGEGVDSHLRRESGLGPECDPLGAFGSRGSLNQRRYSLELQQLVRRHQLLSQPPLSVPPPYPAAAGYASAPRGGGGGGVAEPGYLSEPERHKRFSLQEALFYKRLSTGSELWESTRPASLSHPPHRASDASGPGGGFFYPPGPTLSPCSSFSLQESVLVSPRSSFASSTASGGGGGGGGSPMGSRCSSNRTSGISLGYDSRYSASGGLPAQQHATSLQTGGSALGYGAPGRPGVTPVEDWTQYLGGEVAPGTQDTRHSYPPAVGSPAAACYQAGPEWWDEQRAGARGKDGARYSDLPGTRYQEELTRLLLRDAALEGEGLLEGLVLKESLALTALSKPNRAPVGPCAAAGPGKPQEDPGVGAGRDASENRQEYFGAVRFSLFFCPGTCVKCGKGVYGADNACQALDSLYHTRCFTCVSCGRTLRNKDFYNVNGSVYCKEDYMFSGFQAAAEKCSVCGHLILEQILQALGNSYHPGCFRCVVCSKALDGVPFTVDHHSNIYCVADYNKTFAPKCAACCQPILPAEVSRRQRTFSPVGGAKVKFPTPNSMCVSQGSEEILRVVSMNKDYHFECYHCEVGGR</sequence>
<dbReference type="AlphaFoldDB" id="Q4S0T3"/>
<evidence type="ECO:0000256" key="1">
    <source>
        <dbReference type="ARBA" id="ARBA00022723"/>
    </source>
</evidence>
<feature type="region of interest" description="Disordered" evidence="6">
    <location>
        <begin position="242"/>
        <end position="264"/>
    </location>
</feature>
<accession>Q4S0T3</accession>
<evidence type="ECO:0000256" key="2">
    <source>
        <dbReference type="ARBA" id="ARBA00022737"/>
    </source>
</evidence>